<name>A0ABS7CQT8_9BACT</name>
<accession>A0ABS7CQT8</accession>
<dbReference type="Proteomes" id="UP000813018">
    <property type="component" value="Unassembled WGS sequence"/>
</dbReference>
<reference evidence="1 2" key="1">
    <citation type="journal article" date="2016" name="Int. J. Syst. Evol. Microbiol.">
        <title>Pontibacter aydingkolensis sp. nov., isolated from soil of a salt lake.</title>
        <authorList>
            <person name="Osman G."/>
            <person name="Zhang T."/>
            <person name="Lou K."/>
            <person name="Gao Y."/>
            <person name="Chang W."/>
            <person name="Lin Q."/>
            <person name="Yang H.M."/>
            <person name="Huo X.D."/>
            <person name="Wang N."/>
        </authorList>
    </citation>
    <scope>NUCLEOTIDE SEQUENCE [LARGE SCALE GENOMIC DNA]</scope>
    <source>
        <strain evidence="1 2">KACC 19255</strain>
    </source>
</reference>
<evidence type="ECO:0000313" key="2">
    <source>
        <dbReference type="Proteomes" id="UP000813018"/>
    </source>
</evidence>
<gene>
    <name evidence="1" type="ORF">K0O23_04015</name>
</gene>
<sequence>MAKNITTTQVNAATFKNVFAAYPELKYDLAFLTNDNRDLIIQFRVKAGFTFVAATQGRVLSAWLGEKVGEYRQVSFDSFDGGVIIIYKAMRNYKFQLTKEAALETA</sequence>
<dbReference type="EMBL" id="JAHYXK010000002">
    <property type="protein sequence ID" value="MBW7466221.1"/>
    <property type="molecule type" value="Genomic_DNA"/>
</dbReference>
<comment type="caution">
    <text evidence="1">The sequence shown here is derived from an EMBL/GenBank/DDBJ whole genome shotgun (WGS) entry which is preliminary data.</text>
</comment>
<proteinExistence type="predicted"/>
<keyword evidence="2" id="KW-1185">Reference proteome</keyword>
<evidence type="ECO:0000313" key="1">
    <source>
        <dbReference type="EMBL" id="MBW7466221.1"/>
    </source>
</evidence>
<dbReference type="RefSeq" id="WP_219876100.1">
    <property type="nucleotide sequence ID" value="NZ_JAHYXK010000002.1"/>
</dbReference>
<organism evidence="1 2">
    <name type="scientific">Pontibacter aydingkolensis</name>
    <dbReference type="NCBI Taxonomy" id="1911536"/>
    <lineage>
        <taxon>Bacteria</taxon>
        <taxon>Pseudomonadati</taxon>
        <taxon>Bacteroidota</taxon>
        <taxon>Cytophagia</taxon>
        <taxon>Cytophagales</taxon>
        <taxon>Hymenobacteraceae</taxon>
        <taxon>Pontibacter</taxon>
    </lineage>
</organism>
<protein>
    <submittedName>
        <fullName evidence="1">Uncharacterized protein</fullName>
    </submittedName>
</protein>